<dbReference type="Gene3D" id="3.90.215.10">
    <property type="entry name" value="Gamma Fibrinogen, chain A, domain 1"/>
    <property type="match status" value="1"/>
</dbReference>
<evidence type="ECO:0000313" key="3">
    <source>
        <dbReference type="Proteomes" id="UP000499080"/>
    </source>
</evidence>
<evidence type="ECO:0000313" key="2">
    <source>
        <dbReference type="EMBL" id="GBO32086.1"/>
    </source>
</evidence>
<dbReference type="GO" id="GO:0005615">
    <property type="term" value="C:extracellular space"/>
    <property type="evidence" value="ECO:0007669"/>
    <property type="project" value="TreeGrafter"/>
</dbReference>
<dbReference type="AlphaFoldDB" id="A0A4Y2W6I5"/>
<dbReference type="SMART" id="SM00186">
    <property type="entry name" value="FBG"/>
    <property type="match status" value="1"/>
</dbReference>
<protein>
    <submittedName>
        <fullName evidence="2">Techylectin-5A</fullName>
    </submittedName>
</protein>
<dbReference type="EMBL" id="BGPR01055524">
    <property type="protein sequence ID" value="GBO32086.1"/>
    <property type="molecule type" value="Genomic_DNA"/>
</dbReference>
<dbReference type="InterPro" id="IPR002181">
    <property type="entry name" value="Fibrinogen_a/b/g_C_dom"/>
</dbReference>
<dbReference type="PANTHER" id="PTHR19143">
    <property type="entry name" value="FIBRINOGEN/TENASCIN/ANGIOPOEITIN"/>
    <property type="match status" value="1"/>
</dbReference>
<dbReference type="PROSITE" id="PS51406">
    <property type="entry name" value="FIBRINOGEN_C_2"/>
    <property type="match status" value="1"/>
</dbReference>
<sequence>NENIQVLCRNECKMRFDLQDKNGEKSFALYQSFILTTSDYRLNINNYSGNAGDAMLFHHLYDFSTKDKGNIEKAKEWQGGWWYGDYFYCNLNGVYQPGESTARTVHWFKWRRYENLAGVEMKVMPK</sequence>
<reference evidence="2 3" key="1">
    <citation type="journal article" date="2019" name="Sci. Rep.">
        <title>Orb-weaving spider Araneus ventricosus genome elucidates the spidroin gene catalogue.</title>
        <authorList>
            <person name="Kono N."/>
            <person name="Nakamura H."/>
            <person name="Ohtoshi R."/>
            <person name="Moran D.A.P."/>
            <person name="Shinohara A."/>
            <person name="Yoshida Y."/>
            <person name="Fujiwara M."/>
            <person name="Mori M."/>
            <person name="Tomita M."/>
            <person name="Arakawa K."/>
        </authorList>
    </citation>
    <scope>NUCLEOTIDE SEQUENCE [LARGE SCALE GENOMIC DNA]</scope>
</reference>
<dbReference type="SUPFAM" id="SSF56496">
    <property type="entry name" value="Fibrinogen C-terminal domain-like"/>
    <property type="match status" value="1"/>
</dbReference>
<dbReference type="InterPro" id="IPR050373">
    <property type="entry name" value="Fibrinogen_C-term_domain"/>
</dbReference>
<proteinExistence type="predicted"/>
<name>A0A4Y2W6I5_ARAVE</name>
<dbReference type="InterPro" id="IPR014716">
    <property type="entry name" value="Fibrinogen_a/b/g_C_1"/>
</dbReference>
<accession>A0A4Y2W6I5</accession>
<organism evidence="2 3">
    <name type="scientific">Araneus ventricosus</name>
    <name type="common">Orbweaver spider</name>
    <name type="synonym">Epeira ventricosa</name>
    <dbReference type="NCBI Taxonomy" id="182803"/>
    <lineage>
        <taxon>Eukaryota</taxon>
        <taxon>Metazoa</taxon>
        <taxon>Ecdysozoa</taxon>
        <taxon>Arthropoda</taxon>
        <taxon>Chelicerata</taxon>
        <taxon>Arachnida</taxon>
        <taxon>Araneae</taxon>
        <taxon>Araneomorphae</taxon>
        <taxon>Entelegynae</taxon>
        <taxon>Araneoidea</taxon>
        <taxon>Araneidae</taxon>
        <taxon>Araneus</taxon>
    </lineage>
</organism>
<dbReference type="OrthoDB" id="6145874at2759"/>
<keyword evidence="3" id="KW-1185">Reference proteome</keyword>
<dbReference type="InterPro" id="IPR036056">
    <property type="entry name" value="Fibrinogen-like_C"/>
</dbReference>
<feature type="non-terminal residue" evidence="2">
    <location>
        <position position="1"/>
    </location>
</feature>
<feature type="domain" description="Fibrinogen C-terminal" evidence="1">
    <location>
        <begin position="1"/>
        <end position="126"/>
    </location>
</feature>
<dbReference type="Pfam" id="PF00147">
    <property type="entry name" value="Fibrinogen_C"/>
    <property type="match status" value="1"/>
</dbReference>
<gene>
    <name evidence="2" type="primary">TL5A_77</name>
    <name evidence="2" type="ORF">AVEN_268788_1</name>
</gene>
<dbReference type="Proteomes" id="UP000499080">
    <property type="component" value="Unassembled WGS sequence"/>
</dbReference>
<comment type="caution">
    <text evidence="2">The sequence shown here is derived from an EMBL/GenBank/DDBJ whole genome shotgun (WGS) entry which is preliminary data.</text>
</comment>
<evidence type="ECO:0000259" key="1">
    <source>
        <dbReference type="PROSITE" id="PS51406"/>
    </source>
</evidence>